<dbReference type="InterPro" id="IPR014470">
    <property type="entry name" value="UCP01500"/>
</dbReference>
<dbReference type="RefSeq" id="WP_089734171.1">
    <property type="nucleotide sequence ID" value="NZ_FNIA01000012.1"/>
</dbReference>
<feature type="transmembrane region" description="Helical" evidence="2">
    <location>
        <begin position="197"/>
        <end position="216"/>
    </location>
</feature>
<dbReference type="Proteomes" id="UP000199370">
    <property type="component" value="Unassembled WGS sequence"/>
</dbReference>
<feature type="transmembrane region" description="Helical" evidence="2">
    <location>
        <begin position="77"/>
        <end position="95"/>
    </location>
</feature>
<name>A0A1G9Y2Y5_9EURY</name>
<feature type="region of interest" description="Disordered" evidence="1">
    <location>
        <begin position="1"/>
        <end position="22"/>
    </location>
</feature>
<reference evidence="3 4" key="1">
    <citation type="submission" date="2016-10" db="EMBL/GenBank/DDBJ databases">
        <authorList>
            <person name="de Groot N.N."/>
        </authorList>
    </citation>
    <scope>NUCLEOTIDE SEQUENCE [LARGE SCALE GENOMIC DNA]</scope>
    <source>
        <strain evidence="4">EB21,IBRC-M 10013,KCTC 4048</strain>
    </source>
</reference>
<accession>A0A1G9Y2Y5</accession>
<keyword evidence="2" id="KW-1133">Transmembrane helix</keyword>
<keyword evidence="4" id="KW-1185">Reference proteome</keyword>
<protein>
    <submittedName>
        <fullName evidence="3">Uncharacterized membrane protein</fullName>
    </submittedName>
</protein>
<feature type="transmembrane region" description="Helical" evidence="2">
    <location>
        <begin position="158"/>
        <end position="177"/>
    </location>
</feature>
<dbReference type="STRING" id="996166.SAMN05192554_112110"/>
<feature type="transmembrane region" description="Helical" evidence="2">
    <location>
        <begin position="54"/>
        <end position="71"/>
    </location>
</feature>
<keyword evidence="2" id="KW-0472">Membrane</keyword>
<dbReference type="EMBL" id="FNIA01000012">
    <property type="protein sequence ID" value="SDN03026.1"/>
    <property type="molecule type" value="Genomic_DNA"/>
</dbReference>
<dbReference type="PIRSF" id="PIRSF015000">
    <property type="entry name" value="UCP01500"/>
    <property type="match status" value="1"/>
</dbReference>
<keyword evidence="2" id="KW-0812">Transmembrane</keyword>
<evidence type="ECO:0000313" key="3">
    <source>
        <dbReference type="EMBL" id="SDN03026.1"/>
    </source>
</evidence>
<dbReference type="AlphaFoldDB" id="A0A1G9Y2Y5"/>
<evidence type="ECO:0000313" key="4">
    <source>
        <dbReference type="Proteomes" id="UP000199370"/>
    </source>
</evidence>
<organism evidence="3 4">
    <name type="scientific">Haloarchaeobius iranensis</name>
    <dbReference type="NCBI Taxonomy" id="996166"/>
    <lineage>
        <taxon>Archaea</taxon>
        <taxon>Methanobacteriati</taxon>
        <taxon>Methanobacteriota</taxon>
        <taxon>Stenosarchaea group</taxon>
        <taxon>Halobacteria</taxon>
        <taxon>Halobacteriales</taxon>
        <taxon>Halorubellaceae</taxon>
        <taxon>Haloarchaeobius</taxon>
    </lineage>
</organism>
<proteinExistence type="predicted"/>
<sequence>MSDDSSDFDPQSRSEREVAGEAATDRSDFLSLMGHAYRGELGRMTAWRTRIDRTTNWAVVLTATLLTWAFSGENRPHYVLLVGMVMVTVFLGIEARRYRTYDIWRSRVRLLEENVFANALDPDGAEQANWRELLSDDFREPTVKTPRTESVSRRLGRVYLPLLSVLVGAWLVRLTVFSGTPGNVVSGAAIGGLPGRLVVAAVAVFYVGLWAVYVWPRQRQAKGELRTAEETDDWK</sequence>
<feature type="compositionally biased region" description="Basic and acidic residues" evidence="1">
    <location>
        <begin position="10"/>
        <end position="22"/>
    </location>
</feature>
<evidence type="ECO:0000256" key="2">
    <source>
        <dbReference type="SAM" id="Phobius"/>
    </source>
</evidence>
<gene>
    <name evidence="3" type="ORF">SAMN05192554_112110</name>
</gene>
<evidence type="ECO:0000256" key="1">
    <source>
        <dbReference type="SAM" id="MobiDB-lite"/>
    </source>
</evidence>
<dbReference type="OrthoDB" id="307287at2157"/>
<dbReference type="Pfam" id="PF10028">
    <property type="entry name" value="DUF2270"/>
    <property type="match status" value="1"/>
</dbReference>